<dbReference type="RefSeq" id="WP_283754302.1">
    <property type="nucleotide sequence ID" value="NZ_JAQOSP010000091.1"/>
</dbReference>
<evidence type="ECO:0000313" key="3">
    <source>
        <dbReference type="EMBL" id="MDJ1170543.1"/>
    </source>
</evidence>
<dbReference type="Proteomes" id="UP001235303">
    <property type="component" value="Unassembled WGS sequence"/>
</dbReference>
<comment type="caution">
    <text evidence="3">The sequence shown here is derived from an EMBL/GenBank/DDBJ whole genome shotgun (WGS) entry which is preliminary data.</text>
</comment>
<dbReference type="EMBL" id="JAQOSP010000091">
    <property type="protein sequence ID" value="MDJ1170543.1"/>
    <property type="molecule type" value="Genomic_DNA"/>
</dbReference>
<proteinExistence type="predicted"/>
<name>A0ABT7AWW9_9CYAN</name>
<gene>
    <name evidence="3" type="ORF">PMG71_14000</name>
</gene>
<dbReference type="InterPro" id="IPR007130">
    <property type="entry name" value="DAGAT"/>
</dbReference>
<organism evidence="3 4">
    <name type="scientific">Roseofilum acuticapitatum BLCC-M154</name>
    <dbReference type="NCBI Taxonomy" id="3022444"/>
    <lineage>
        <taxon>Bacteria</taxon>
        <taxon>Bacillati</taxon>
        <taxon>Cyanobacteriota</taxon>
        <taxon>Cyanophyceae</taxon>
        <taxon>Desertifilales</taxon>
        <taxon>Desertifilaceae</taxon>
        <taxon>Roseofilum</taxon>
        <taxon>Roseofilum acuticapitatum</taxon>
    </lineage>
</organism>
<sequence>MTNTLHQHPGDGWSLDERNPQIIQSWMPIWSWFYHSYFRVQTDGWHHLSRDEPVLIVGSHNGGLVSPDMIMMIYDWFRHFGTERLVYGLTHPHIWELSPALAKEAVAIGSVRANPKMAIAALQKGASVLVYPGGAQDVFRPHSQRHRIEFAGRKGFIKLALRQNVPIVPAISYGAHDTLMVLGDIYPLMKQLHQWGLPWPYNLDPEVFPVYLGLPWGIAFGPLPHIPLPIQIHTRICQPIHFETYGRKAAGDRDYVESCYQQVLTTMQTELDQLIASITP</sequence>
<dbReference type="SUPFAM" id="SSF69593">
    <property type="entry name" value="Glycerol-3-phosphate (1)-acyltransferase"/>
    <property type="match status" value="1"/>
</dbReference>
<dbReference type="CDD" id="cd07987">
    <property type="entry name" value="LPLAT_MGAT-like"/>
    <property type="match status" value="1"/>
</dbReference>
<accession>A0ABT7AWW9</accession>
<dbReference type="PIRSF" id="PIRSF016753">
    <property type="entry name" value="P_lipid/glycerol_ac_tran_prd"/>
    <property type="match status" value="1"/>
</dbReference>
<keyword evidence="4" id="KW-1185">Reference proteome</keyword>
<dbReference type="GO" id="GO:0016746">
    <property type="term" value="F:acyltransferase activity"/>
    <property type="evidence" value="ECO:0007669"/>
    <property type="project" value="UniProtKB-KW"/>
</dbReference>
<reference evidence="3 4" key="1">
    <citation type="submission" date="2023-01" db="EMBL/GenBank/DDBJ databases">
        <title>Novel diversity within Roseofilum (Cyanobacteria; Desertifilaceae) from marine benthic mats with descriptions of four novel species.</title>
        <authorList>
            <person name="Wang Y."/>
            <person name="Berthold D.E."/>
            <person name="Hu J."/>
            <person name="Lefler F.W."/>
            <person name="Laughinghouse H.D. IV."/>
        </authorList>
    </citation>
    <scope>NUCLEOTIDE SEQUENCE [LARGE SCALE GENOMIC DNA]</scope>
    <source>
        <strain evidence="3 4">BLCC-M154</strain>
    </source>
</reference>
<evidence type="ECO:0000256" key="2">
    <source>
        <dbReference type="ARBA" id="ARBA00023315"/>
    </source>
</evidence>
<keyword evidence="1" id="KW-0808">Transferase</keyword>
<dbReference type="PANTHER" id="PTHR22753">
    <property type="entry name" value="TRANSMEMBRANE PROTEIN 68"/>
    <property type="match status" value="1"/>
</dbReference>
<keyword evidence="2 3" id="KW-0012">Acyltransferase</keyword>
<dbReference type="PANTHER" id="PTHR22753:SF14">
    <property type="entry name" value="MONOACYLGLYCEROL_DIACYLGLYCEROL O-ACYLTRANSFERASE"/>
    <property type="match status" value="1"/>
</dbReference>
<dbReference type="InterPro" id="IPR016676">
    <property type="entry name" value="P_lipid/glycerol_AcTrfase_prd"/>
</dbReference>
<evidence type="ECO:0000256" key="1">
    <source>
        <dbReference type="ARBA" id="ARBA00022679"/>
    </source>
</evidence>
<dbReference type="Pfam" id="PF03982">
    <property type="entry name" value="DAGAT"/>
    <property type="match status" value="1"/>
</dbReference>
<protein>
    <submittedName>
        <fullName evidence="3">Lysophospholipid acyltransferase family protein</fullName>
    </submittedName>
</protein>
<evidence type="ECO:0000313" key="4">
    <source>
        <dbReference type="Proteomes" id="UP001235303"/>
    </source>
</evidence>